<name>A0A512NHS3_9HYPH</name>
<comment type="caution">
    <text evidence="1">The sequence shown here is derived from an EMBL/GenBank/DDBJ whole genome shotgun (WGS) entry which is preliminary data.</text>
</comment>
<dbReference type="AlphaFoldDB" id="A0A512NHS3"/>
<evidence type="ECO:0000313" key="1">
    <source>
        <dbReference type="EMBL" id="GEP58472.1"/>
    </source>
</evidence>
<evidence type="ECO:0000313" key="2">
    <source>
        <dbReference type="Proteomes" id="UP000321058"/>
    </source>
</evidence>
<proteinExistence type="predicted"/>
<organism evidence="1 2">
    <name type="scientific">Reyranella soli</name>
    <dbReference type="NCBI Taxonomy" id="1230389"/>
    <lineage>
        <taxon>Bacteria</taxon>
        <taxon>Pseudomonadati</taxon>
        <taxon>Pseudomonadota</taxon>
        <taxon>Alphaproteobacteria</taxon>
        <taxon>Hyphomicrobiales</taxon>
        <taxon>Reyranellaceae</taxon>
        <taxon>Reyranella</taxon>
    </lineage>
</organism>
<reference evidence="1 2" key="1">
    <citation type="submission" date="2019-07" db="EMBL/GenBank/DDBJ databases">
        <title>Whole genome shotgun sequence of Reyranella soli NBRC 108950.</title>
        <authorList>
            <person name="Hosoyama A."/>
            <person name="Uohara A."/>
            <person name="Ohji S."/>
            <person name="Ichikawa N."/>
        </authorList>
    </citation>
    <scope>NUCLEOTIDE SEQUENCE [LARGE SCALE GENOMIC DNA]</scope>
    <source>
        <strain evidence="1 2">NBRC 108950</strain>
    </source>
</reference>
<gene>
    <name evidence="1" type="ORF">RSO01_56380</name>
</gene>
<dbReference type="Proteomes" id="UP000321058">
    <property type="component" value="Unassembled WGS sequence"/>
</dbReference>
<keyword evidence="2" id="KW-1185">Reference proteome</keyword>
<protein>
    <submittedName>
        <fullName evidence="1">Uncharacterized protein</fullName>
    </submittedName>
</protein>
<sequence>MKGHSPTTPIDCYFGFVRWRGIGFRFHRLLIGQSSSFRCHDNALSAVPDNPCQLETKPKLRRHLYGLTGHQLAEKVEFETAKGGRHARQTLGLRPRSAVCHPDLGKAAG</sequence>
<accession>A0A512NHS3</accession>
<dbReference type="EMBL" id="BKAJ01000101">
    <property type="protein sequence ID" value="GEP58472.1"/>
    <property type="molecule type" value="Genomic_DNA"/>
</dbReference>